<evidence type="ECO:0000256" key="4">
    <source>
        <dbReference type="ARBA" id="ARBA00023136"/>
    </source>
</evidence>
<dbReference type="Proteomes" id="UP000650833">
    <property type="component" value="Unassembled WGS sequence"/>
</dbReference>
<gene>
    <name evidence="6" type="ORF">INT46_005116</name>
</gene>
<evidence type="ECO:0000256" key="1">
    <source>
        <dbReference type="ARBA" id="ARBA00004370"/>
    </source>
</evidence>
<protein>
    <recommendedName>
        <fullName evidence="5">Armadillo-like helical domain-containing protein</fullName>
    </recommendedName>
</protein>
<dbReference type="PANTHER" id="PTHR13608:SF3">
    <property type="entry name" value="ARMADILLO-LIKE HELICAL DOMAIN-CONTAINING PROTEIN 3"/>
    <property type="match status" value="1"/>
</dbReference>
<dbReference type="Pfam" id="PF08427">
    <property type="entry name" value="ARMH3_C"/>
    <property type="match status" value="1"/>
</dbReference>
<reference evidence="6" key="1">
    <citation type="submission" date="2020-12" db="EMBL/GenBank/DDBJ databases">
        <title>Metabolic potential, ecology and presence of endohyphal bacteria is reflected in genomic diversity of Mucoromycotina.</title>
        <authorList>
            <person name="Muszewska A."/>
            <person name="Okrasinska A."/>
            <person name="Steczkiewicz K."/>
            <person name="Drgas O."/>
            <person name="Orlowska M."/>
            <person name="Perlinska-Lenart U."/>
            <person name="Aleksandrzak-Piekarczyk T."/>
            <person name="Szatraj K."/>
            <person name="Zielenkiewicz U."/>
            <person name="Pilsyk S."/>
            <person name="Malc E."/>
            <person name="Mieczkowski P."/>
            <person name="Kruszewska J.S."/>
            <person name="Biernat P."/>
            <person name="Pawlowska J."/>
        </authorList>
    </citation>
    <scope>NUCLEOTIDE SEQUENCE</scope>
    <source>
        <strain evidence="6">CBS 226.32</strain>
    </source>
</reference>
<evidence type="ECO:0000259" key="5">
    <source>
        <dbReference type="SMART" id="SM01158"/>
    </source>
</evidence>
<accession>A0A8H7RQM9</accession>
<keyword evidence="7" id="KW-1185">Reference proteome</keyword>
<keyword evidence="2" id="KW-0812">Transmembrane</keyword>
<sequence length="662" mass="76440">MLSSSIPYMNNSVKRPELKEKFVEISEGLFKGANLYTTEAQKIGFWDNYLILPVNTKCITQLIQSKSEEGLLDLKHNLRDLFRACLEKLELPDLTHSEKTRQFNAIAMLTVIIRNLFTKKRLTHFNIISILTGLDEADALFSKLVKAIRHHIQEQSTRSDTLQLALVLVAGSDNVNQNGLNGYFMSNDISATLFNVLAEENFTETSNENGHRDIVMLLGMLSNYNKYEYRNPYLSHLKQTKQLKALESIIYMYTTTFTSLRSRYIELNDDEETLSKSVVAYMSRFFYSSGTTAPSEAENSKLLSALPSAQTALLLPLFDLINGNPYFINTLVKMCSKIDSESSTNPGETKTTMLTSLISFASYLFEHNRTDRTNIYSRLLLTILLRLTEENSVMNYIARDESAAMVRLCRQRSPTLPINKLSRSLFCAILDDMLLFIRHNIRKKLDLTSYKLAFSIMHRILSFVSRHKIRLNYHWVELWPSLTSTLHFTAQRLEDLKFKEEFNVFLASFVSVFNMCVTYGETFLSDTKSYDSLYYEIIRATTDFIKLSDYVNQSMNLKARTGERTPSITHNEFYNIKLICNHFKPALDEWQTTKNVKFPTPEQVMSIISENYATLELKPMDKLDLYVAFNEIPAEMGFFRQVLRVVVIDYLEYYATEISPFN</sequence>
<dbReference type="InterPro" id="IPR013636">
    <property type="entry name" value="ARMH3_C"/>
</dbReference>
<evidence type="ECO:0000313" key="6">
    <source>
        <dbReference type="EMBL" id="KAG2214497.1"/>
    </source>
</evidence>
<dbReference type="PANTHER" id="PTHR13608">
    <property type="entry name" value="ARMADILLO-LIKE HELICAL DOMAIN-CONTAINING PROTEIN 3"/>
    <property type="match status" value="1"/>
</dbReference>
<dbReference type="GO" id="GO:0016020">
    <property type="term" value="C:membrane"/>
    <property type="evidence" value="ECO:0007669"/>
    <property type="project" value="UniProtKB-SubCell"/>
</dbReference>
<proteinExistence type="predicted"/>
<evidence type="ECO:0000256" key="3">
    <source>
        <dbReference type="ARBA" id="ARBA00022989"/>
    </source>
</evidence>
<dbReference type="AlphaFoldDB" id="A0A8H7RQM9"/>
<dbReference type="InterPro" id="IPR039868">
    <property type="entry name" value="ARMD3-like"/>
</dbReference>
<keyword evidence="3" id="KW-1133">Transmembrane helix</keyword>
<dbReference type="GO" id="GO:0005829">
    <property type="term" value="C:cytosol"/>
    <property type="evidence" value="ECO:0007669"/>
    <property type="project" value="TreeGrafter"/>
</dbReference>
<evidence type="ECO:0000313" key="7">
    <source>
        <dbReference type="Proteomes" id="UP000650833"/>
    </source>
</evidence>
<name>A0A8H7RQM9_9FUNG</name>
<feature type="domain" description="Armadillo-like helical" evidence="5">
    <location>
        <begin position="417"/>
        <end position="654"/>
    </location>
</feature>
<comment type="caution">
    <text evidence="6">The sequence shown here is derived from an EMBL/GenBank/DDBJ whole genome shotgun (WGS) entry which is preliminary data.</text>
</comment>
<evidence type="ECO:0000256" key="2">
    <source>
        <dbReference type="ARBA" id="ARBA00022692"/>
    </source>
</evidence>
<organism evidence="6 7">
    <name type="scientific">Mucor plumbeus</name>
    <dbReference type="NCBI Taxonomy" id="97098"/>
    <lineage>
        <taxon>Eukaryota</taxon>
        <taxon>Fungi</taxon>
        <taxon>Fungi incertae sedis</taxon>
        <taxon>Mucoromycota</taxon>
        <taxon>Mucoromycotina</taxon>
        <taxon>Mucoromycetes</taxon>
        <taxon>Mucorales</taxon>
        <taxon>Mucorineae</taxon>
        <taxon>Mucoraceae</taxon>
        <taxon>Mucor</taxon>
    </lineage>
</organism>
<dbReference type="EMBL" id="JAEPRC010000025">
    <property type="protein sequence ID" value="KAG2214497.1"/>
    <property type="molecule type" value="Genomic_DNA"/>
</dbReference>
<dbReference type="OrthoDB" id="2012278at2759"/>
<comment type="subcellular location">
    <subcellularLocation>
        <location evidence="1">Membrane</location>
    </subcellularLocation>
</comment>
<keyword evidence="4" id="KW-0472">Membrane</keyword>
<dbReference type="SMART" id="SM01158">
    <property type="entry name" value="DUF1741"/>
    <property type="match status" value="1"/>
</dbReference>